<proteinExistence type="inferred from homology"/>
<feature type="transmembrane region" description="Helical" evidence="8">
    <location>
        <begin position="505"/>
        <end position="532"/>
    </location>
</feature>
<keyword evidence="4 8" id="KW-0812">Transmembrane</keyword>
<accession>A0A9X8R3C7</accession>
<comment type="similarity">
    <text evidence="2">Belongs to the SLC13A/DASS transporter (TC 2.A.47) family. NADC subfamily.</text>
</comment>
<reference evidence="9 10" key="1">
    <citation type="submission" date="2017-01" db="EMBL/GenBank/DDBJ databases">
        <authorList>
            <person name="Varghese N."/>
            <person name="Submissions S."/>
        </authorList>
    </citation>
    <scope>NUCLEOTIDE SEQUENCE [LARGE SCALE GENOMIC DNA]</scope>
    <source>
        <strain evidence="9 10">DSM 44280</strain>
    </source>
</reference>
<dbReference type="GO" id="GO:1905039">
    <property type="term" value="P:carboxylic acid transmembrane transport"/>
    <property type="evidence" value="ECO:0007669"/>
    <property type="project" value="UniProtKB-ARBA"/>
</dbReference>
<feature type="transmembrane region" description="Helical" evidence="8">
    <location>
        <begin position="168"/>
        <end position="196"/>
    </location>
</feature>
<evidence type="ECO:0000256" key="2">
    <source>
        <dbReference type="ARBA" id="ARBA00006772"/>
    </source>
</evidence>
<evidence type="ECO:0000256" key="5">
    <source>
        <dbReference type="ARBA" id="ARBA00022989"/>
    </source>
</evidence>
<feature type="transmembrane region" description="Helical" evidence="8">
    <location>
        <begin position="37"/>
        <end position="54"/>
    </location>
</feature>
<feature type="transmembrane region" description="Helical" evidence="8">
    <location>
        <begin position="381"/>
        <end position="404"/>
    </location>
</feature>
<protein>
    <recommendedName>
        <fullName evidence="3">Sodium-dependent dicarboxylate transporter SdcS</fullName>
    </recommendedName>
    <alternativeName>
        <fullName evidence="7">Na(+)/dicarboxylate symporter</fullName>
    </alternativeName>
</protein>
<feature type="transmembrane region" description="Helical" evidence="8">
    <location>
        <begin position="216"/>
        <end position="238"/>
    </location>
</feature>
<evidence type="ECO:0000256" key="6">
    <source>
        <dbReference type="ARBA" id="ARBA00023136"/>
    </source>
</evidence>
<gene>
    <name evidence="9" type="ORF">SAMN05421802_10897</name>
</gene>
<feature type="transmembrane region" description="Helical" evidence="8">
    <location>
        <begin position="311"/>
        <end position="330"/>
    </location>
</feature>
<evidence type="ECO:0000256" key="4">
    <source>
        <dbReference type="ARBA" id="ARBA00022692"/>
    </source>
</evidence>
<dbReference type="PANTHER" id="PTHR10283">
    <property type="entry name" value="SOLUTE CARRIER FAMILY 13 MEMBER"/>
    <property type="match status" value="1"/>
</dbReference>
<dbReference type="EMBL" id="FTMH01000008">
    <property type="protein sequence ID" value="SIQ21037.1"/>
    <property type="molecule type" value="Genomic_DNA"/>
</dbReference>
<keyword evidence="10" id="KW-1185">Reference proteome</keyword>
<feature type="transmembrane region" description="Helical" evidence="8">
    <location>
        <begin position="342"/>
        <end position="361"/>
    </location>
</feature>
<evidence type="ECO:0000256" key="1">
    <source>
        <dbReference type="ARBA" id="ARBA00004141"/>
    </source>
</evidence>
<feature type="transmembrane region" description="Helical" evidence="8">
    <location>
        <begin position="464"/>
        <end position="485"/>
    </location>
</feature>
<evidence type="ECO:0000256" key="8">
    <source>
        <dbReference type="SAM" id="Phobius"/>
    </source>
</evidence>
<comment type="subcellular location">
    <subcellularLocation>
        <location evidence="1">Membrane</location>
        <topology evidence="1">Multi-pass membrane protein</topology>
    </subcellularLocation>
</comment>
<keyword evidence="6 8" id="KW-0472">Membrane</keyword>
<feature type="transmembrane region" description="Helical" evidence="8">
    <location>
        <begin position="259"/>
        <end position="281"/>
    </location>
</feature>
<dbReference type="Pfam" id="PF00939">
    <property type="entry name" value="Na_sulph_symp"/>
    <property type="match status" value="1"/>
</dbReference>
<dbReference type="GO" id="GO:0005886">
    <property type="term" value="C:plasma membrane"/>
    <property type="evidence" value="ECO:0007669"/>
    <property type="project" value="TreeGrafter"/>
</dbReference>
<evidence type="ECO:0000256" key="3">
    <source>
        <dbReference type="ARBA" id="ARBA00020150"/>
    </source>
</evidence>
<dbReference type="InterPro" id="IPR001898">
    <property type="entry name" value="SLC13A/DASS"/>
</dbReference>
<dbReference type="AlphaFoldDB" id="A0A9X8R3C7"/>
<keyword evidence="5 8" id="KW-1133">Transmembrane helix</keyword>
<dbReference type="Proteomes" id="UP000185547">
    <property type="component" value="Unassembled WGS sequence"/>
</dbReference>
<dbReference type="PANTHER" id="PTHR10283:SF82">
    <property type="entry name" value="SOLUTE CARRIER FAMILY 13 MEMBER 2"/>
    <property type="match status" value="1"/>
</dbReference>
<dbReference type="GO" id="GO:0008514">
    <property type="term" value="F:organic anion transmembrane transporter activity"/>
    <property type="evidence" value="ECO:0007669"/>
    <property type="project" value="UniProtKB-ARBA"/>
</dbReference>
<feature type="transmembrane region" description="Helical" evidence="8">
    <location>
        <begin position="411"/>
        <end position="431"/>
    </location>
</feature>
<organism evidence="9 10">
    <name type="scientific">Corynebacterium afermentans</name>
    <dbReference type="NCBI Taxonomy" id="38286"/>
    <lineage>
        <taxon>Bacteria</taxon>
        <taxon>Bacillati</taxon>
        <taxon>Actinomycetota</taxon>
        <taxon>Actinomycetes</taxon>
        <taxon>Mycobacteriales</taxon>
        <taxon>Corynebacteriaceae</taxon>
        <taxon>Corynebacterium</taxon>
    </lineage>
</organism>
<comment type="caution">
    <text evidence="9">The sequence shown here is derived from an EMBL/GenBank/DDBJ whole genome shotgun (WGS) entry which is preliminary data.</text>
</comment>
<evidence type="ECO:0000313" key="9">
    <source>
        <dbReference type="EMBL" id="SIQ21037.1"/>
    </source>
</evidence>
<dbReference type="NCBIfam" id="TIGR00785">
    <property type="entry name" value="dass"/>
    <property type="match status" value="1"/>
</dbReference>
<evidence type="ECO:0000256" key="7">
    <source>
        <dbReference type="ARBA" id="ARBA00031174"/>
    </source>
</evidence>
<name>A0A9X8R3C7_9CORY</name>
<feature type="transmembrane region" description="Helical" evidence="8">
    <location>
        <begin position="100"/>
        <end position="119"/>
    </location>
</feature>
<evidence type="ECO:0000313" key="10">
    <source>
        <dbReference type="Proteomes" id="UP000185547"/>
    </source>
</evidence>
<feature type="transmembrane region" description="Helical" evidence="8">
    <location>
        <begin position="437"/>
        <end position="457"/>
    </location>
</feature>
<sequence>MSANLSPMSTPVIHESAALSDGDLAKAPEPGEWRRQLIGLITGVILAALVYFFFPSGAADTVAQSSGAKEGVEYSADTMRIVAATTVLMGAWWMTEAIPLAATALLPIAVFPLAGVAPFKDVSSPYASATIFLFMGGFLMALGLQRWNLHRRLALMVVKVVGTSPKRIILGFMLATGFMSMWVSNTATAVVMLPIGTSVLMLTADTVGGMKNQKRFATALMLAIAYSASIGSLATLIGTPPNALLKGYMEEAHGIVIGFGEWMLVGLPVAVVFTFIAWWVLITVFKPEVDTIPGGRELIDAELKKLGPWTFPQVAVGVIFLVAALAWIFIPLGRNQFGWDFPYDDAIVGIIAGLLMFIVPGTANGKRLLDWETANEMPWDVLLLFGGGLSLSAMFTATGLSLWIGEKAKGLASLPMILLIFAVAALVLLLTELTSNTATAATFLPIMGGVAVGVGLTDATEMNVMLLAIPVALAATCAFMLPVATPPNAIAYSSGYVTMGEMIKGGVWLNAIALVLITLATYFIAVPVFGLVL</sequence>
<feature type="transmembrane region" description="Helical" evidence="8">
    <location>
        <begin position="125"/>
        <end position="147"/>
    </location>
</feature>
<dbReference type="CDD" id="cd01115">
    <property type="entry name" value="SLC13_permease"/>
    <property type="match status" value="1"/>
</dbReference>